<feature type="region of interest" description="Disordered" evidence="1">
    <location>
        <begin position="531"/>
        <end position="560"/>
    </location>
</feature>
<accession>A0A1Y1UHR3</accession>
<dbReference type="Proteomes" id="UP000193218">
    <property type="component" value="Unassembled WGS sequence"/>
</dbReference>
<organism evidence="2 3">
    <name type="scientific">Kockovaella imperatae</name>
    <dbReference type="NCBI Taxonomy" id="4999"/>
    <lineage>
        <taxon>Eukaryota</taxon>
        <taxon>Fungi</taxon>
        <taxon>Dikarya</taxon>
        <taxon>Basidiomycota</taxon>
        <taxon>Agaricomycotina</taxon>
        <taxon>Tremellomycetes</taxon>
        <taxon>Tremellales</taxon>
        <taxon>Cuniculitremaceae</taxon>
        <taxon>Kockovaella</taxon>
    </lineage>
</organism>
<gene>
    <name evidence="2" type="ORF">BD324DRAFT_387012</name>
</gene>
<dbReference type="InParanoid" id="A0A1Y1UHR3"/>
<dbReference type="RefSeq" id="XP_021871587.1">
    <property type="nucleotide sequence ID" value="XM_022012649.1"/>
</dbReference>
<feature type="compositionally biased region" description="Basic and acidic residues" evidence="1">
    <location>
        <begin position="142"/>
        <end position="155"/>
    </location>
</feature>
<name>A0A1Y1UHR3_9TREE</name>
<proteinExistence type="predicted"/>
<feature type="compositionally biased region" description="Basic and acidic residues" evidence="1">
    <location>
        <begin position="45"/>
        <end position="75"/>
    </location>
</feature>
<feature type="compositionally biased region" description="Basic and acidic residues" evidence="1">
    <location>
        <begin position="196"/>
        <end position="206"/>
    </location>
</feature>
<evidence type="ECO:0000313" key="2">
    <source>
        <dbReference type="EMBL" id="ORX37600.1"/>
    </source>
</evidence>
<feature type="compositionally biased region" description="Basic and acidic residues" evidence="1">
    <location>
        <begin position="168"/>
        <end position="182"/>
    </location>
</feature>
<dbReference type="OrthoDB" id="2587968at2759"/>
<dbReference type="GeneID" id="33554457"/>
<dbReference type="EMBL" id="NBSH01000005">
    <property type="protein sequence ID" value="ORX37600.1"/>
    <property type="molecule type" value="Genomic_DNA"/>
</dbReference>
<feature type="compositionally biased region" description="Polar residues" evidence="1">
    <location>
        <begin position="183"/>
        <end position="195"/>
    </location>
</feature>
<sequence length="560" mass="62890">MLRAIALRLGRAAGPSSLSCQRAASISHRNEPPALTRGVSLWSSEHADREHPPHLDFGFRRQSEQRGPDFGENRRHGGSAMGGSSGKARFGIRNTSEVDQGLKVEDTWIHATERGSDQPMYGRIIPPSQYRSGAFGGGASSSRDRQGRFASRRDLPPANGQPLSPISRDIHPEISVHPKTESTEFSGDQELSTQDSDPRQLLDSERQGGGTTKDGTSSPSDDSPDEFFDGFASHTAEPLNSPPPQDFAFPKSTGARPFAKYVLPQESGVAIVKQLLEEHGFLHTQEIWNKGTGGRERPIPDAFEFQPDGRIRMKRVSTLREGRRPWIPPRQPPFPDHPFRSVSFLKSTLLHSLEEQGLIHKCMEQRPFANDEEHLEAILKAESINRQREKRVMWERERHGKALDFPEPVEPPSHALVYGWRLGSENKPDEVDEKAWERAIRGERAHHEQKAREAIQAANRQLIRRVQGREAKEQRRKWRAEDAELGIALHVKREKRRLEAMESIGHYADSTGNDVSGWIQEMSQELGEVSPWRPTHLQPGGVVARKGRTAGMKPDGFPIN</sequence>
<feature type="region of interest" description="Disordered" evidence="1">
    <location>
        <begin position="113"/>
        <end position="252"/>
    </location>
</feature>
<comment type="caution">
    <text evidence="2">The sequence shown here is derived from an EMBL/GenBank/DDBJ whole genome shotgun (WGS) entry which is preliminary data.</text>
</comment>
<dbReference type="AlphaFoldDB" id="A0A1Y1UHR3"/>
<protein>
    <submittedName>
        <fullName evidence="2">Uncharacterized protein</fullName>
    </submittedName>
</protein>
<evidence type="ECO:0000313" key="3">
    <source>
        <dbReference type="Proteomes" id="UP000193218"/>
    </source>
</evidence>
<feature type="region of interest" description="Disordered" evidence="1">
    <location>
        <begin position="42"/>
        <end position="94"/>
    </location>
</feature>
<reference evidence="2 3" key="1">
    <citation type="submission" date="2017-03" db="EMBL/GenBank/DDBJ databases">
        <title>Widespread Adenine N6-methylation of Active Genes in Fungi.</title>
        <authorList>
            <consortium name="DOE Joint Genome Institute"/>
            <person name="Mondo S.J."/>
            <person name="Dannebaum R.O."/>
            <person name="Kuo R.C."/>
            <person name="Louie K.B."/>
            <person name="Bewick A.J."/>
            <person name="Labutti K."/>
            <person name="Haridas S."/>
            <person name="Kuo A."/>
            <person name="Salamov A."/>
            <person name="Ahrendt S.R."/>
            <person name="Lau R."/>
            <person name="Bowen B.P."/>
            <person name="Lipzen A."/>
            <person name="Sullivan W."/>
            <person name="Andreopoulos W.B."/>
            <person name="Clum A."/>
            <person name="Lindquist E."/>
            <person name="Daum C."/>
            <person name="Northen T.R."/>
            <person name="Ramamoorthy G."/>
            <person name="Schmitz R.J."/>
            <person name="Gryganskyi A."/>
            <person name="Culley D."/>
            <person name="Magnuson J."/>
            <person name="James T.Y."/>
            <person name="O'Malley M.A."/>
            <person name="Stajich J.E."/>
            <person name="Spatafora J.W."/>
            <person name="Visel A."/>
            <person name="Grigoriev I.V."/>
        </authorList>
    </citation>
    <scope>NUCLEOTIDE SEQUENCE [LARGE SCALE GENOMIC DNA]</scope>
    <source>
        <strain evidence="2 3">NRRL Y-17943</strain>
    </source>
</reference>
<evidence type="ECO:0000256" key="1">
    <source>
        <dbReference type="SAM" id="MobiDB-lite"/>
    </source>
</evidence>
<keyword evidence="3" id="KW-1185">Reference proteome</keyword>